<dbReference type="GO" id="GO:0016121">
    <property type="term" value="P:carotene catabolic process"/>
    <property type="evidence" value="ECO:0007669"/>
    <property type="project" value="TreeGrafter"/>
</dbReference>
<dbReference type="Pfam" id="PF03055">
    <property type="entry name" value="RPE65"/>
    <property type="match status" value="1"/>
</dbReference>
<organism evidence="7 8">
    <name type="scientific">Sphingomonas prati</name>
    <dbReference type="NCBI Taxonomy" id="1843237"/>
    <lineage>
        <taxon>Bacteria</taxon>
        <taxon>Pseudomonadati</taxon>
        <taxon>Pseudomonadota</taxon>
        <taxon>Alphaproteobacteria</taxon>
        <taxon>Sphingomonadales</taxon>
        <taxon>Sphingomonadaceae</taxon>
        <taxon>Sphingomonas</taxon>
    </lineage>
</organism>
<sequence>MTLSFPETPDFSGALYTPSRFEGAVRDLEIEGEIPAALRGRFVQVAPDPAYPPMLGDDIYFNGDGAVTSFRFTDGHVDVQRRYVETDRLKAQRDARRSLHGVYRNPFTDDPSVQDLSPSTANTNIVPFNGMLLALKEDSLPYAMDPDTLETLGRWDFEGQIGNTPFTAHPKIDPESGNLLAFGYEARGIATTDMVYYEFAADGRKLCETWVKAPYAGMVHDFAVTPNYVIFPVLPATANVDRIKDGGRHFEWQGGLGFQFGVMRRDGDGSDIRWFEGPNCFQAHVLNAFEQGDRIHLDMPSADGNVFAFFPESDGHVPSPETLHFELARWTFDLQSNSSQAIHSTLYDAPCEFPRCDDRVAGRPYRHGFVLGCDMSLYDVARMGPPPWQFFNLLVHIDMATGAVQNWAGGNAECFQEPTFVPRAPHVPEGDGYILALLNHLETSTTELVILESLDLAKGPVARIKLPMRLRMSLHGNWLPDAPADVAPLDVAQAA</sequence>
<dbReference type="AlphaFoldDB" id="A0A7W9BVA7"/>
<dbReference type="RefSeq" id="WP_157177854.1">
    <property type="nucleotide sequence ID" value="NZ_BMJP01000007.1"/>
</dbReference>
<dbReference type="Proteomes" id="UP000546701">
    <property type="component" value="Unassembled WGS sequence"/>
</dbReference>
<evidence type="ECO:0000313" key="8">
    <source>
        <dbReference type="Proteomes" id="UP000546701"/>
    </source>
</evidence>
<dbReference type="EMBL" id="JACIJR010000009">
    <property type="protein sequence ID" value="MBB5730755.1"/>
    <property type="molecule type" value="Genomic_DNA"/>
</dbReference>
<evidence type="ECO:0000256" key="3">
    <source>
        <dbReference type="ARBA" id="ARBA00023002"/>
    </source>
</evidence>
<keyword evidence="3 6" id="KW-0560">Oxidoreductase</keyword>
<dbReference type="GO" id="GO:0010436">
    <property type="term" value="F:carotenoid dioxygenase activity"/>
    <property type="evidence" value="ECO:0007669"/>
    <property type="project" value="TreeGrafter"/>
</dbReference>
<evidence type="ECO:0000313" key="7">
    <source>
        <dbReference type="EMBL" id="MBB5730755.1"/>
    </source>
</evidence>
<dbReference type="GO" id="GO:0046872">
    <property type="term" value="F:metal ion binding"/>
    <property type="evidence" value="ECO:0007669"/>
    <property type="project" value="UniProtKB-KW"/>
</dbReference>
<evidence type="ECO:0000256" key="4">
    <source>
        <dbReference type="ARBA" id="ARBA00023004"/>
    </source>
</evidence>
<reference evidence="7 8" key="1">
    <citation type="submission" date="2020-08" db="EMBL/GenBank/DDBJ databases">
        <title>Genomic Encyclopedia of Type Strains, Phase IV (KMG-IV): sequencing the most valuable type-strain genomes for metagenomic binning, comparative biology and taxonomic classification.</title>
        <authorList>
            <person name="Goeker M."/>
        </authorList>
    </citation>
    <scope>NUCLEOTIDE SEQUENCE [LARGE SCALE GENOMIC DNA]</scope>
    <source>
        <strain evidence="7 8">DSM 103336</strain>
    </source>
</reference>
<dbReference type="PANTHER" id="PTHR10543:SF89">
    <property type="entry name" value="CAROTENOID 9,10(9',10')-CLEAVAGE DIOXYGENASE 1"/>
    <property type="match status" value="1"/>
</dbReference>
<gene>
    <name evidence="7" type="ORF">FHS99_003262</name>
</gene>
<dbReference type="EC" id="1.13.11.-" evidence="6"/>
<evidence type="ECO:0000256" key="5">
    <source>
        <dbReference type="PIRSR" id="PIRSR604294-1"/>
    </source>
</evidence>
<keyword evidence="2 5" id="KW-0479">Metal-binding</keyword>
<keyword evidence="4 5" id="KW-0408">Iron</keyword>
<dbReference type="OrthoDB" id="6636843at2"/>
<name>A0A7W9BVA7_9SPHN</name>
<feature type="binding site" evidence="5">
    <location>
        <position position="475"/>
    </location>
    <ligand>
        <name>Fe cation</name>
        <dbReference type="ChEBI" id="CHEBI:24875"/>
        <note>catalytic</note>
    </ligand>
</feature>
<feature type="binding site" evidence="5">
    <location>
        <position position="220"/>
    </location>
    <ligand>
        <name>Fe cation</name>
        <dbReference type="ChEBI" id="CHEBI:24875"/>
        <note>catalytic</note>
    </ligand>
</feature>
<comment type="similarity">
    <text evidence="1 6">Belongs to the carotenoid oxygenase family.</text>
</comment>
<feature type="binding site" evidence="5">
    <location>
        <position position="284"/>
    </location>
    <ligand>
        <name>Fe cation</name>
        <dbReference type="ChEBI" id="CHEBI:24875"/>
        <note>catalytic</note>
    </ligand>
</feature>
<comment type="caution">
    <text evidence="7">The sequence shown here is derived from an EMBL/GenBank/DDBJ whole genome shotgun (WGS) entry which is preliminary data.</text>
</comment>
<keyword evidence="6 7" id="KW-0223">Dioxygenase</keyword>
<evidence type="ECO:0000256" key="6">
    <source>
        <dbReference type="RuleBase" id="RU364048"/>
    </source>
</evidence>
<accession>A0A7W9BVA7</accession>
<feature type="binding site" evidence="5">
    <location>
        <position position="169"/>
    </location>
    <ligand>
        <name>Fe cation</name>
        <dbReference type="ChEBI" id="CHEBI:24875"/>
        <note>catalytic</note>
    </ligand>
</feature>
<dbReference type="PANTHER" id="PTHR10543">
    <property type="entry name" value="BETA-CAROTENE DIOXYGENASE"/>
    <property type="match status" value="1"/>
</dbReference>
<dbReference type="InterPro" id="IPR004294">
    <property type="entry name" value="Carotenoid_Oase"/>
</dbReference>
<evidence type="ECO:0000256" key="1">
    <source>
        <dbReference type="ARBA" id="ARBA00006787"/>
    </source>
</evidence>
<protein>
    <recommendedName>
        <fullName evidence="6">Dioxygenase</fullName>
        <ecNumber evidence="6">1.13.11.-</ecNumber>
    </recommendedName>
</protein>
<keyword evidence="8" id="KW-1185">Reference proteome</keyword>
<comment type="cofactor">
    <cofactor evidence="5 6">
        <name>Fe(2+)</name>
        <dbReference type="ChEBI" id="CHEBI:29033"/>
    </cofactor>
    <text evidence="5 6">Binds 1 Fe(2+) ion per subunit.</text>
</comment>
<evidence type="ECO:0000256" key="2">
    <source>
        <dbReference type="ARBA" id="ARBA00022723"/>
    </source>
</evidence>
<proteinExistence type="inferred from homology"/>